<gene>
    <name evidence="1" type="ORF">GQ55_7G008600</name>
</gene>
<protein>
    <submittedName>
        <fullName evidence="1">Uncharacterized protein</fullName>
    </submittedName>
</protein>
<evidence type="ECO:0000313" key="1">
    <source>
        <dbReference type="EMBL" id="PUZ45985.1"/>
    </source>
</evidence>
<dbReference type="Gramene" id="PUZ45985">
    <property type="protein sequence ID" value="PUZ45985"/>
    <property type="gene ID" value="GQ55_7G008600"/>
</dbReference>
<organism evidence="1 2">
    <name type="scientific">Panicum hallii var. hallii</name>
    <dbReference type="NCBI Taxonomy" id="1504633"/>
    <lineage>
        <taxon>Eukaryota</taxon>
        <taxon>Viridiplantae</taxon>
        <taxon>Streptophyta</taxon>
        <taxon>Embryophyta</taxon>
        <taxon>Tracheophyta</taxon>
        <taxon>Spermatophyta</taxon>
        <taxon>Magnoliopsida</taxon>
        <taxon>Liliopsida</taxon>
        <taxon>Poales</taxon>
        <taxon>Poaceae</taxon>
        <taxon>PACMAD clade</taxon>
        <taxon>Panicoideae</taxon>
        <taxon>Panicodae</taxon>
        <taxon>Paniceae</taxon>
        <taxon>Panicinae</taxon>
        <taxon>Panicum</taxon>
        <taxon>Panicum sect. Panicum</taxon>
    </lineage>
</organism>
<evidence type="ECO:0000313" key="2">
    <source>
        <dbReference type="Proteomes" id="UP000244336"/>
    </source>
</evidence>
<dbReference type="Proteomes" id="UP000244336">
    <property type="component" value="Chromosome 7"/>
</dbReference>
<reference evidence="1 2" key="1">
    <citation type="submission" date="2018-04" db="EMBL/GenBank/DDBJ databases">
        <title>WGS assembly of Panicum hallii var. hallii HAL2.</title>
        <authorList>
            <person name="Lovell J."/>
            <person name="Jenkins J."/>
            <person name="Lowry D."/>
            <person name="Mamidi S."/>
            <person name="Sreedasyam A."/>
            <person name="Weng X."/>
            <person name="Barry K."/>
            <person name="Bonette J."/>
            <person name="Campitelli B."/>
            <person name="Daum C."/>
            <person name="Gordon S."/>
            <person name="Gould B."/>
            <person name="Lipzen A."/>
            <person name="MacQueen A."/>
            <person name="Palacio-Mejia J."/>
            <person name="Plott C."/>
            <person name="Shakirov E."/>
            <person name="Shu S."/>
            <person name="Yoshinaga Y."/>
            <person name="Zane M."/>
            <person name="Rokhsar D."/>
            <person name="Grimwood J."/>
            <person name="Schmutz J."/>
            <person name="Juenger T."/>
        </authorList>
    </citation>
    <scope>NUCLEOTIDE SEQUENCE [LARGE SCALE GENOMIC DNA]</scope>
    <source>
        <strain evidence="2">cv. HAL2</strain>
    </source>
</reference>
<accession>A0A2T7CRM3</accession>
<proteinExistence type="predicted"/>
<name>A0A2T7CRM3_9POAL</name>
<dbReference type="AlphaFoldDB" id="A0A2T7CRM3"/>
<dbReference type="EMBL" id="CM009755">
    <property type="protein sequence ID" value="PUZ45985.1"/>
    <property type="molecule type" value="Genomic_DNA"/>
</dbReference>
<keyword evidence="2" id="KW-1185">Reference proteome</keyword>
<sequence>MEAQENRFWTRIFCIPKRIIVKILGFEDRGEHRVFGSSNHPSRMKHQTTTSYRLANVIPRSKMKGFRRVFILNFCHQKRLRMKLIFSTKDFGKRIFCLK</sequence>